<organism evidence="1 2">
    <name type="scientific">Yoonia rhodophyticola</name>
    <dbReference type="NCBI Taxonomy" id="3137370"/>
    <lineage>
        <taxon>Bacteria</taxon>
        <taxon>Pseudomonadati</taxon>
        <taxon>Pseudomonadota</taxon>
        <taxon>Alphaproteobacteria</taxon>
        <taxon>Rhodobacterales</taxon>
        <taxon>Paracoccaceae</taxon>
        <taxon>Yoonia</taxon>
    </lineage>
</organism>
<dbReference type="PROSITE" id="PS51257">
    <property type="entry name" value="PROKAR_LIPOPROTEIN"/>
    <property type="match status" value="1"/>
</dbReference>
<dbReference type="Proteomes" id="UP001470809">
    <property type="component" value="Chromosome"/>
</dbReference>
<gene>
    <name evidence="1" type="ORF">AABB31_20715</name>
</gene>
<sequence length="98" mass="10393">MMWRGGAFVVAVSLVVAGCTPPTPEQAADRCEDRARAAQAPEVGVTLGANSQSGPFASGNISISLDQIRGRDPLEVYESCVFRLTGEPPVRPPRLRAL</sequence>
<keyword evidence="2" id="KW-1185">Reference proteome</keyword>
<protein>
    <recommendedName>
        <fullName evidence="3">Lipoprotein</fullName>
    </recommendedName>
</protein>
<evidence type="ECO:0000313" key="1">
    <source>
        <dbReference type="EMBL" id="WZU67338.1"/>
    </source>
</evidence>
<evidence type="ECO:0000313" key="2">
    <source>
        <dbReference type="Proteomes" id="UP001470809"/>
    </source>
</evidence>
<proteinExistence type="predicted"/>
<evidence type="ECO:0008006" key="3">
    <source>
        <dbReference type="Google" id="ProtNLM"/>
    </source>
</evidence>
<accession>A0AAN0MKA1</accession>
<dbReference type="EMBL" id="CP151767">
    <property type="protein sequence ID" value="WZU67338.1"/>
    <property type="molecule type" value="Genomic_DNA"/>
</dbReference>
<reference evidence="1" key="1">
    <citation type="submission" date="2024-08" db="EMBL/GenBank/DDBJ databases">
        <title>Phylogenomic analyses of a clade within the roseobacter group suggest taxonomic reassignments of species of the genera Aestuariivita, Citreicella, Loktanella, Nautella, Pelagibaca, Ruegeria, Thalassobius, Thiobacimonas and Tropicibacter, and the proposal o.</title>
        <authorList>
            <person name="Jeon C.O."/>
        </authorList>
    </citation>
    <scope>NUCLEOTIDE SEQUENCE</scope>
    <source>
        <strain evidence="1">SS1-5</strain>
    </source>
</reference>
<name>A0AAN0MKA1_9RHOB</name>
<dbReference type="AlphaFoldDB" id="A0AAN0MKA1"/>
<dbReference type="KEGG" id="yrh:AABB31_20715"/>
<dbReference type="RefSeq" id="WP_342076649.1">
    <property type="nucleotide sequence ID" value="NZ_CP151767.2"/>
</dbReference>